<dbReference type="Gene3D" id="1.10.10.10">
    <property type="entry name" value="Winged helix-like DNA-binding domain superfamily/Winged helix DNA-binding domain"/>
    <property type="match status" value="1"/>
</dbReference>
<dbReference type="InterPro" id="IPR000835">
    <property type="entry name" value="HTH_MarR-typ"/>
</dbReference>
<accession>A0A916XK07</accession>
<reference evidence="2" key="1">
    <citation type="journal article" date="2014" name="Int. J. Syst. Evol. Microbiol.">
        <title>Complete genome sequence of Corynebacterium casei LMG S-19264T (=DSM 44701T), isolated from a smear-ripened cheese.</title>
        <authorList>
            <consortium name="US DOE Joint Genome Institute (JGI-PGF)"/>
            <person name="Walter F."/>
            <person name="Albersmeier A."/>
            <person name="Kalinowski J."/>
            <person name="Ruckert C."/>
        </authorList>
    </citation>
    <scope>NUCLEOTIDE SEQUENCE</scope>
    <source>
        <strain evidence="2">CGMCC 1.10998</strain>
    </source>
</reference>
<dbReference type="AlphaFoldDB" id="A0A916XK07"/>
<dbReference type="InterPro" id="IPR014601">
    <property type="entry name" value="Trans_reg_MarR_HTH"/>
</dbReference>
<keyword evidence="3" id="KW-1185">Reference proteome</keyword>
<reference evidence="2" key="2">
    <citation type="submission" date="2020-09" db="EMBL/GenBank/DDBJ databases">
        <authorList>
            <person name="Sun Q."/>
            <person name="Zhou Y."/>
        </authorList>
    </citation>
    <scope>NUCLEOTIDE SEQUENCE</scope>
    <source>
        <strain evidence="2">CGMCC 1.10998</strain>
    </source>
</reference>
<dbReference type="GO" id="GO:0003700">
    <property type="term" value="F:DNA-binding transcription factor activity"/>
    <property type="evidence" value="ECO:0007669"/>
    <property type="project" value="InterPro"/>
</dbReference>
<dbReference type="RefSeq" id="WP_188566386.1">
    <property type="nucleotide sequence ID" value="NZ_BMED01000002.1"/>
</dbReference>
<protein>
    <recommendedName>
        <fullName evidence="1">HTH marR-type domain-containing protein</fullName>
    </recommendedName>
</protein>
<gene>
    <name evidence="2" type="ORF">GCM10011396_25240</name>
</gene>
<proteinExistence type="predicted"/>
<name>A0A916XK07_9BURK</name>
<dbReference type="InterPro" id="IPR036388">
    <property type="entry name" value="WH-like_DNA-bd_sf"/>
</dbReference>
<dbReference type="EMBL" id="BMED01000002">
    <property type="protein sequence ID" value="GGC76994.1"/>
    <property type="molecule type" value="Genomic_DNA"/>
</dbReference>
<sequence length="201" mass="21873">MSATKIKSKASLSQAASSASSSASLSASNALPRVPRVPIVSSAHLAQGRSAELSEFEFGMIIAGNAFNRWAVRCMAAAGMKDMTITDVLVLHHINHRAREKKLADIAFILNIEDTHIVNYSLKKLQALELVQTEKRGKEVLYSTNEAGQAVCKRYYDIREQVLVSGLTGDGTESFELSELARFLRVLSGLYEQAARAATSL</sequence>
<organism evidence="2 3">
    <name type="scientific">Undibacterium terreum</name>
    <dbReference type="NCBI Taxonomy" id="1224302"/>
    <lineage>
        <taxon>Bacteria</taxon>
        <taxon>Pseudomonadati</taxon>
        <taxon>Pseudomonadota</taxon>
        <taxon>Betaproteobacteria</taxon>
        <taxon>Burkholderiales</taxon>
        <taxon>Oxalobacteraceae</taxon>
        <taxon>Undibacterium</taxon>
    </lineage>
</organism>
<evidence type="ECO:0000313" key="3">
    <source>
        <dbReference type="Proteomes" id="UP000637423"/>
    </source>
</evidence>
<dbReference type="PIRSF" id="PIRSF036158">
    <property type="entry name" value="UCP036158_MarR"/>
    <property type="match status" value="1"/>
</dbReference>
<dbReference type="Proteomes" id="UP000637423">
    <property type="component" value="Unassembled WGS sequence"/>
</dbReference>
<dbReference type="Pfam" id="PF13463">
    <property type="entry name" value="HTH_27"/>
    <property type="match status" value="1"/>
</dbReference>
<evidence type="ECO:0000259" key="1">
    <source>
        <dbReference type="Pfam" id="PF13463"/>
    </source>
</evidence>
<dbReference type="InterPro" id="IPR036390">
    <property type="entry name" value="WH_DNA-bd_sf"/>
</dbReference>
<evidence type="ECO:0000313" key="2">
    <source>
        <dbReference type="EMBL" id="GGC76994.1"/>
    </source>
</evidence>
<dbReference type="SUPFAM" id="SSF46785">
    <property type="entry name" value="Winged helix' DNA-binding domain"/>
    <property type="match status" value="1"/>
</dbReference>
<feature type="domain" description="HTH marR-type" evidence="1">
    <location>
        <begin position="84"/>
        <end position="148"/>
    </location>
</feature>
<comment type="caution">
    <text evidence="2">The sequence shown here is derived from an EMBL/GenBank/DDBJ whole genome shotgun (WGS) entry which is preliminary data.</text>
</comment>